<dbReference type="Proteomes" id="UP000054843">
    <property type="component" value="Unassembled WGS sequence"/>
</dbReference>
<organism evidence="1 2">
    <name type="scientific">Trichinella papuae</name>
    <dbReference type="NCBI Taxonomy" id="268474"/>
    <lineage>
        <taxon>Eukaryota</taxon>
        <taxon>Metazoa</taxon>
        <taxon>Ecdysozoa</taxon>
        <taxon>Nematoda</taxon>
        <taxon>Enoplea</taxon>
        <taxon>Dorylaimia</taxon>
        <taxon>Trichinellida</taxon>
        <taxon>Trichinellidae</taxon>
        <taxon>Trichinella</taxon>
    </lineage>
</organism>
<accession>A0A0V1MK09</accession>
<evidence type="ECO:0000313" key="1">
    <source>
        <dbReference type="EMBL" id="KRZ72198.1"/>
    </source>
</evidence>
<protein>
    <submittedName>
        <fullName evidence="1">Uncharacterized protein</fullName>
    </submittedName>
</protein>
<sequence>MAKQHFRSLDVHFKPQHHLENQYFDQLIAAMSAKLLTLVVRHCRSRSIFTTLQKRRQNLLTLRQKRIDDGLNERLKEQLVIGINKPEESQELLRCSQQTGLPCNNGQRLMTNMFSYKRVPDRRIKRPFAASRYRLRRMRIGNSALSP</sequence>
<gene>
    <name evidence="1" type="ORF">T10_11878</name>
</gene>
<dbReference type="AlphaFoldDB" id="A0A0V1MK09"/>
<dbReference type="STRING" id="268474.A0A0V1MK09"/>
<keyword evidence="2" id="KW-1185">Reference proteome</keyword>
<proteinExistence type="predicted"/>
<comment type="caution">
    <text evidence="1">The sequence shown here is derived from an EMBL/GenBank/DDBJ whole genome shotgun (WGS) entry which is preliminary data.</text>
</comment>
<dbReference type="EMBL" id="JYDO01000082">
    <property type="protein sequence ID" value="KRZ72198.1"/>
    <property type="molecule type" value="Genomic_DNA"/>
</dbReference>
<evidence type="ECO:0000313" key="2">
    <source>
        <dbReference type="Proteomes" id="UP000054843"/>
    </source>
</evidence>
<reference evidence="1 2" key="1">
    <citation type="submission" date="2015-01" db="EMBL/GenBank/DDBJ databases">
        <title>Evolution of Trichinella species and genotypes.</title>
        <authorList>
            <person name="Korhonen P.K."/>
            <person name="Edoardo P."/>
            <person name="Giuseppe L.R."/>
            <person name="Gasser R.B."/>
        </authorList>
    </citation>
    <scope>NUCLEOTIDE SEQUENCE [LARGE SCALE GENOMIC DNA]</scope>
    <source>
        <strain evidence="1">ISS1980</strain>
    </source>
</reference>
<name>A0A0V1MK09_9BILA</name>